<dbReference type="OrthoDB" id="260519at2759"/>
<keyword evidence="10" id="KW-1185">Reference proteome</keyword>
<dbReference type="Gene3D" id="3.10.120.10">
    <property type="entry name" value="Cytochrome b5-like heme/steroid binding domain"/>
    <property type="match status" value="1"/>
</dbReference>
<accession>A0A836GUJ2</accession>
<feature type="region of interest" description="Disordered" evidence="6">
    <location>
        <begin position="35"/>
        <end position="61"/>
    </location>
</feature>
<name>A0A836GUJ2_9TRYP</name>
<evidence type="ECO:0000256" key="2">
    <source>
        <dbReference type="ARBA" id="ARBA00022723"/>
    </source>
</evidence>
<reference evidence="9 10" key="1">
    <citation type="submission" date="2021-03" db="EMBL/GenBank/DDBJ databases">
        <title>Leishmania (Mundinia) martiniquensis Genome sequencing and assembly.</title>
        <authorList>
            <person name="Almutairi H."/>
            <person name="Gatherer D."/>
        </authorList>
    </citation>
    <scope>NUCLEOTIDE SEQUENCE [LARGE SCALE GENOMIC DNA]</scope>
    <source>
        <strain evidence="9">LSCM1</strain>
    </source>
</reference>
<sequence length="174" mass="18411">MRQSPLSAAALGLLLLLIATACDIMCGLSPAKRAMMPSERSDNGAPKAAAAGSLPSPRSMTLTTRPNDVLCEAAAAKATRYSVEISEEASPWRCPQRQCYTPAEVSRHMTEDDLWIVVSGNVLNVSGFVPHHPGGDVLLDGAGGQDMATVFADLHHPSSVNLVAEFCIGRILLE</sequence>
<dbReference type="InterPro" id="IPR036400">
    <property type="entry name" value="Cyt_B5-like_heme/steroid_sf"/>
</dbReference>
<protein>
    <recommendedName>
        <fullName evidence="8">Cytochrome b5 heme-binding domain-containing protein</fullName>
    </recommendedName>
</protein>
<dbReference type="RefSeq" id="XP_067179698.1">
    <property type="nucleotide sequence ID" value="XM_067323063.1"/>
</dbReference>
<evidence type="ECO:0000256" key="3">
    <source>
        <dbReference type="ARBA" id="ARBA00023004"/>
    </source>
</evidence>
<keyword evidence="1 5" id="KW-0349">Heme</keyword>
<gene>
    <name evidence="9" type="ORF">LSCM1_05615</name>
</gene>
<dbReference type="Pfam" id="PF00173">
    <property type="entry name" value="Cyt-b5"/>
    <property type="match status" value="1"/>
</dbReference>
<feature type="domain" description="Cytochrome b5 heme-binding" evidence="8">
    <location>
        <begin position="97"/>
        <end position="172"/>
    </location>
</feature>
<dbReference type="GO" id="GO:0020037">
    <property type="term" value="F:heme binding"/>
    <property type="evidence" value="ECO:0007669"/>
    <property type="project" value="UniProtKB-UniRule"/>
</dbReference>
<dbReference type="GO" id="GO:0046872">
    <property type="term" value="F:metal ion binding"/>
    <property type="evidence" value="ECO:0007669"/>
    <property type="project" value="UniProtKB-UniRule"/>
</dbReference>
<dbReference type="PANTHER" id="PTHR19359:SF25">
    <property type="entry name" value="CYTOCHROME B5 HEME-BINDING DOMAIN-CONTAINING PROTEIN"/>
    <property type="match status" value="1"/>
</dbReference>
<proteinExistence type="inferred from homology"/>
<dbReference type="PROSITE" id="PS00191">
    <property type="entry name" value="CYTOCHROME_B5_1"/>
    <property type="match status" value="1"/>
</dbReference>
<dbReference type="SUPFAM" id="SSF55856">
    <property type="entry name" value="Cytochrome b5-like heme/steroid binding domain"/>
    <property type="match status" value="1"/>
</dbReference>
<evidence type="ECO:0000313" key="9">
    <source>
        <dbReference type="EMBL" id="KAG5481591.1"/>
    </source>
</evidence>
<feature type="chain" id="PRO_5032648241" description="Cytochrome b5 heme-binding domain-containing protein" evidence="7">
    <location>
        <begin position="22"/>
        <end position="174"/>
    </location>
</feature>
<evidence type="ECO:0000259" key="8">
    <source>
        <dbReference type="PROSITE" id="PS50255"/>
    </source>
</evidence>
<dbReference type="KEGG" id="lmat:92515575"/>
<comment type="similarity">
    <text evidence="4 5">Belongs to the cytochrome b5 family.</text>
</comment>
<keyword evidence="2 5" id="KW-0479">Metal-binding</keyword>
<dbReference type="InterPro" id="IPR050668">
    <property type="entry name" value="Cytochrome_b5"/>
</dbReference>
<feature type="signal peptide" evidence="7">
    <location>
        <begin position="1"/>
        <end position="21"/>
    </location>
</feature>
<dbReference type="PROSITE" id="PS50255">
    <property type="entry name" value="CYTOCHROME_B5_2"/>
    <property type="match status" value="1"/>
</dbReference>
<dbReference type="Proteomes" id="UP000673552">
    <property type="component" value="Chromosome 17"/>
</dbReference>
<dbReference type="InterPro" id="IPR001199">
    <property type="entry name" value="Cyt_B5-like_heme/steroid-bd"/>
</dbReference>
<evidence type="ECO:0000256" key="7">
    <source>
        <dbReference type="SAM" id="SignalP"/>
    </source>
</evidence>
<dbReference type="PROSITE" id="PS51257">
    <property type="entry name" value="PROKAR_LIPOPROTEIN"/>
    <property type="match status" value="1"/>
</dbReference>
<dbReference type="GeneID" id="92515575"/>
<dbReference type="InterPro" id="IPR018506">
    <property type="entry name" value="Cyt_B5_heme-BS"/>
</dbReference>
<dbReference type="SMART" id="SM01117">
    <property type="entry name" value="Cyt-b5"/>
    <property type="match status" value="1"/>
</dbReference>
<dbReference type="GO" id="GO:0016020">
    <property type="term" value="C:membrane"/>
    <property type="evidence" value="ECO:0007669"/>
    <property type="project" value="TreeGrafter"/>
</dbReference>
<keyword evidence="7" id="KW-0732">Signal</keyword>
<evidence type="ECO:0000313" key="10">
    <source>
        <dbReference type="Proteomes" id="UP000673552"/>
    </source>
</evidence>
<organism evidence="9 10">
    <name type="scientific">Leishmania martiniquensis</name>
    <dbReference type="NCBI Taxonomy" id="1580590"/>
    <lineage>
        <taxon>Eukaryota</taxon>
        <taxon>Discoba</taxon>
        <taxon>Euglenozoa</taxon>
        <taxon>Kinetoplastea</taxon>
        <taxon>Metakinetoplastina</taxon>
        <taxon>Trypanosomatida</taxon>
        <taxon>Trypanosomatidae</taxon>
        <taxon>Leishmaniinae</taxon>
        <taxon>Leishmania</taxon>
    </lineage>
</organism>
<evidence type="ECO:0000256" key="5">
    <source>
        <dbReference type="RuleBase" id="RU362121"/>
    </source>
</evidence>
<dbReference type="AlphaFoldDB" id="A0A836GUJ2"/>
<evidence type="ECO:0000256" key="6">
    <source>
        <dbReference type="SAM" id="MobiDB-lite"/>
    </source>
</evidence>
<dbReference type="EMBL" id="JAFEUZ010000017">
    <property type="protein sequence ID" value="KAG5481591.1"/>
    <property type="molecule type" value="Genomic_DNA"/>
</dbReference>
<comment type="caution">
    <text evidence="9">The sequence shown here is derived from an EMBL/GenBank/DDBJ whole genome shotgun (WGS) entry which is preliminary data.</text>
</comment>
<keyword evidence="3 5" id="KW-0408">Iron</keyword>
<evidence type="ECO:0000256" key="4">
    <source>
        <dbReference type="ARBA" id="ARBA00038168"/>
    </source>
</evidence>
<dbReference type="PANTHER" id="PTHR19359">
    <property type="entry name" value="CYTOCHROME B5"/>
    <property type="match status" value="1"/>
</dbReference>
<evidence type="ECO:0000256" key="1">
    <source>
        <dbReference type="ARBA" id="ARBA00022617"/>
    </source>
</evidence>